<proteinExistence type="predicted"/>
<dbReference type="InterPro" id="IPR036236">
    <property type="entry name" value="Znf_C2H2_sf"/>
</dbReference>
<organism evidence="6 7">
    <name type="scientific">Basidiobolus ranarum</name>
    <dbReference type="NCBI Taxonomy" id="34480"/>
    <lineage>
        <taxon>Eukaryota</taxon>
        <taxon>Fungi</taxon>
        <taxon>Fungi incertae sedis</taxon>
        <taxon>Zoopagomycota</taxon>
        <taxon>Entomophthoromycotina</taxon>
        <taxon>Basidiobolomycetes</taxon>
        <taxon>Basidiobolales</taxon>
        <taxon>Basidiobolaceae</taxon>
        <taxon>Basidiobolus</taxon>
    </lineage>
</organism>
<protein>
    <recommendedName>
        <fullName evidence="5">C2H2-type domain-containing protein</fullName>
    </recommendedName>
</protein>
<feature type="domain" description="C2H2-type" evidence="5">
    <location>
        <begin position="298"/>
        <end position="325"/>
    </location>
</feature>
<evidence type="ECO:0000313" key="7">
    <source>
        <dbReference type="Proteomes" id="UP001479436"/>
    </source>
</evidence>
<dbReference type="InterPro" id="IPR013087">
    <property type="entry name" value="Znf_C2H2_type"/>
</dbReference>
<evidence type="ECO:0000313" key="6">
    <source>
        <dbReference type="EMBL" id="KAK9766189.1"/>
    </source>
</evidence>
<feature type="domain" description="C2H2-type" evidence="5">
    <location>
        <begin position="270"/>
        <end position="297"/>
    </location>
</feature>
<dbReference type="Pfam" id="PF00096">
    <property type="entry name" value="zf-C2H2"/>
    <property type="match status" value="2"/>
</dbReference>
<feature type="domain" description="C2H2-type" evidence="5">
    <location>
        <begin position="240"/>
        <end position="269"/>
    </location>
</feature>
<keyword evidence="2 4" id="KW-0863">Zinc-finger</keyword>
<dbReference type="Gene3D" id="3.30.160.60">
    <property type="entry name" value="Classic Zinc Finger"/>
    <property type="match status" value="3"/>
</dbReference>
<keyword evidence="3" id="KW-0862">Zinc</keyword>
<dbReference type="SMART" id="SM00355">
    <property type="entry name" value="ZnF_C2H2"/>
    <property type="match status" value="3"/>
</dbReference>
<keyword evidence="1" id="KW-0479">Metal-binding</keyword>
<evidence type="ECO:0000256" key="3">
    <source>
        <dbReference type="ARBA" id="ARBA00022833"/>
    </source>
</evidence>
<dbReference type="PANTHER" id="PTHR23235:SF120">
    <property type="entry name" value="KRUPPEL-LIKE FACTOR 15"/>
    <property type="match status" value="1"/>
</dbReference>
<accession>A0ABR2WXE2</accession>
<name>A0ABR2WXE2_9FUNG</name>
<dbReference type="PROSITE" id="PS00028">
    <property type="entry name" value="ZINC_FINGER_C2H2_1"/>
    <property type="match status" value="2"/>
</dbReference>
<keyword evidence="7" id="KW-1185">Reference proteome</keyword>
<evidence type="ECO:0000256" key="1">
    <source>
        <dbReference type="ARBA" id="ARBA00022723"/>
    </source>
</evidence>
<dbReference type="PANTHER" id="PTHR23235">
    <property type="entry name" value="KRUEPPEL-LIKE TRANSCRIPTION FACTOR"/>
    <property type="match status" value="1"/>
</dbReference>
<dbReference type="Pfam" id="PF13912">
    <property type="entry name" value="zf-C2H2_6"/>
    <property type="match status" value="1"/>
</dbReference>
<dbReference type="EMBL" id="JASJQH010000180">
    <property type="protein sequence ID" value="KAK9766189.1"/>
    <property type="molecule type" value="Genomic_DNA"/>
</dbReference>
<comment type="caution">
    <text evidence="6">The sequence shown here is derived from an EMBL/GenBank/DDBJ whole genome shotgun (WGS) entry which is preliminary data.</text>
</comment>
<sequence length="332" mass="37208">MSITDNSSVMSNSFDQNYFSDLLLSDITNCPLLEDFSSTDMGHFSNILESGLTTPTELEFEFADSLLNNTFVSDNNTIETLLEAELDLHMDLSSNEDFSECGSLIPSPLTPPNEMELFLDYDITQLVNATSPPLIFRSRSSSVSTASSCDTPFDEDWATLLLNTLELDETMIGEQVEIVSPSQVSDQFKFIVYEPSSKGPKLTAASNLSQATKPCSPKVTEENAPCNNVCSKGSSKTHIFRCTFPDCEKTFSRQYNLTSHMRSHSDLRPYSCGFCPRSFARKHDLQRHTRLHTGSRPYECSSCLKGFPRSDALSRHYRVEEKCRMATQNFTS</sequence>
<evidence type="ECO:0000256" key="2">
    <source>
        <dbReference type="ARBA" id="ARBA00022771"/>
    </source>
</evidence>
<evidence type="ECO:0000256" key="4">
    <source>
        <dbReference type="PROSITE-ProRule" id="PRU00042"/>
    </source>
</evidence>
<dbReference type="PROSITE" id="PS50157">
    <property type="entry name" value="ZINC_FINGER_C2H2_2"/>
    <property type="match status" value="3"/>
</dbReference>
<dbReference type="SUPFAM" id="SSF57667">
    <property type="entry name" value="beta-beta-alpha zinc fingers"/>
    <property type="match status" value="2"/>
</dbReference>
<evidence type="ECO:0000259" key="5">
    <source>
        <dbReference type="PROSITE" id="PS50157"/>
    </source>
</evidence>
<reference evidence="6 7" key="1">
    <citation type="submission" date="2023-04" db="EMBL/GenBank/DDBJ databases">
        <title>Genome of Basidiobolus ranarum AG-B5.</title>
        <authorList>
            <person name="Stajich J.E."/>
            <person name="Carter-House D."/>
            <person name="Gryganskyi A."/>
        </authorList>
    </citation>
    <scope>NUCLEOTIDE SEQUENCE [LARGE SCALE GENOMIC DNA]</scope>
    <source>
        <strain evidence="6 7">AG-B5</strain>
    </source>
</reference>
<dbReference type="Proteomes" id="UP001479436">
    <property type="component" value="Unassembled WGS sequence"/>
</dbReference>
<gene>
    <name evidence="6" type="ORF">K7432_004925</name>
</gene>